<dbReference type="GO" id="GO:0016020">
    <property type="term" value="C:membrane"/>
    <property type="evidence" value="ECO:0007669"/>
    <property type="project" value="InterPro"/>
</dbReference>
<reference evidence="2 3" key="1">
    <citation type="submission" date="2017-06" db="EMBL/GenBank/DDBJ databases">
        <title>Aedes aegypti genome working group (AGWG) sequencing and assembly.</title>
        <authorList>
            <consortium name="Aedes aegypti Genome Working Group (AGWG)"/>
            <person name="Matthews B.J."/>
        </authorList>
    </citation>
    <scope>NUCLEOTIDE SEQUENCE [LARGE SCALE GENOMIC DNA]</scope>
    <source>
        <strain evidence="2 3">LVP_AGWG</strain>
    </source>
</reference>
<protein>
    <recommendedName>
        <fullName evidence="1">Neurotransmitter-gated ion-channel ligand-binding domain-containing protein</fullName>
    </recommendedName>
</protein>
<dbReference type="SUPFAM" id="SSF63712">
    <property type="entry name" value="Nicotinic receptor ligand binding domain-like"/>
    <property type="match status" value="1"/>
</dbReference>
<dbReference type="GO" id="GO:0004888">
    <property type="term" value="F:transmembrane signaling receptor activity"/>
    <property type="evidence" value="ECO:0007669"/>
    <property type="project" value="InterPro"/>
</dbReference>
<dbReference type="Proteomes" id="UP000008820">
    <property type="component" value="Chromosome 2"/>
</dbReference>
<evidence type="ECO:0000259" key="1">
    <source>
        <dbReference type="Pfam" id="PF02931"/>
    </source>
</evidence>
<dbReference type="GO" id="GO:0005230">
    <property type="term" value="F:extracellular ligand-gated monoatomic ion channel activity"/>
    <property type="evidence" value="ECO:0007669"/>
    <property type="project" value="InterPro"/>
</dbReference>
<dbReference type="InterPro" id="IPR006201">
    <property type="entry name" value="Neur_channel"/>
</dbReference>
<gene>
    <name evidence="2" type="primary">5565695</name>
</gene>
<sequence>MSSRVNRLVAVGVSILVIVSSKGVFSVKFSEGPAAPFDCASEVNGNTTTEEALKNALLCGTGYNTHQRPVKNQQDRVAMYIGADVMNVELIHNSFAKLEITVEISMQWYDAYLHWNKKAQNNIQTLSVSEKDIWTPILSAKSLSKSPVQKVDHCYQVKCHLSSDGEVMYSMLCTFTVDCLDNSLHWAFETKDCPLRIFTPEYDINQLSLFHFQRRLSYSVAGVLPYKITSFQMAIVNNSVSPEFRMDIVVERMVGPHLVVFFILILILMTLNLMITWFRIDTTVRAVTSITSLALHAIYTVILYWYANTKMHPASCLANILLGSLIITIILIGVLVYSMNITKQSSMGVPHALQKCYQSVTKIAILKAFLKLGYLNINDQLIKPSKKSSSAGFSNHVDHIESTSKDTAIIEQTEDSEEGDVDPTKLKWNVLIQPFDRIIFCGIAIAYALMLLVLFLA</sequence>
<accession>A0A1S4F906</accession>
<dbReference type="InterPro" id="IPR036734">
    <property type="entry name" value="Neur_chan_lig-bd_sf"/>
</dbReference>
<evidence type="ECO:0000313" key="3">
    <source>
        <dbReference type="Proteomes" id="UP000008820"/>
    </source>
</evidence>
<dbReference type="OrthoDB" id="7737165at2759"/>
<keyword evidence="3" id="KW-1185">Reference proteome</keyword>
<dbReference type="Pfam" id="PF02931">
    <property type="entry name" value="Neur_chan_LBD"/>
    <property type="match status" value="1"/>
</dbReference>
<dbReference type="InParanoid" id="A0A1S4F906"/>
<dbReference type="EnsemblMetazoa" id="AAEL004919-RA">
    <property type="protein sequence ID" value="AAEL004919-PA"/>
    <property type="gene ID" value="AAEL004919"/>
</dbReference>
<feature type="domain" description="Neurotransmitter-gated ion-channel ligand-binding" evidence="1">
    <location>
        <begin position="52"/>
        <end position="213"/>
    </location>
</feature>
<reference evidence="2" key="2">
    <citation type="submission" date="2020-05" db="UniProtKB">
        <authorList>
            <consortium name="EnsemblMetazoa"/>
        </authorList>
    </citation>
    <scope>IDENTIFICATION</scope>
    <source>
        <strain evidence="2">LVP_AGWG</strain>
    </source>
</reference>
<dbReference type="AlphaFoldDB" id="A0A1S4F906"/>
<name>A0A1S4F906_AEDAE</name>
<evidence type="ECO:0000313" key="2">
    <source>
        <dbReference type="EnsemblMetazoa" id="AAEL004919-PA"/>
    </source>
</evidence>
<dbReference type="PANTHER" id="PTHR18945">
    <property type="entry name" value="NEUROTRANSMITTER GATED ION CHANNEL"/>
    <property type="match status" value="1"/>
</dbReference>
<proteinExistence type="predicted"/>
<organism evidence="2 3">
    <name type="scientific">Aedes aegypti</name>
    <name type="common">Yellowfever mosquito</name>
    <name type="synonym">Culex aegypti</name>
    <dbReference type="NCBI Taxonomy" id="7159"/>
    <lineage>
        <taxon>Eukaryota</taxon>
        <taxon>Metazoa</taxon>
        <taxon>Ecdysozoa</taxon>
        <taxon>Arthropoda</taxon>
        <taxon>Hexapoda</taxon>
        <taxon>Insecta</taxon>
        <taxon>Pterygota</taxon>
        <taxon>Neoptera</taxon>
        <taxon>Endopterygota</taxon>
        <taxon>Diptera</taxon>
        <taxon>Nematocera</taxon>
        <taxon>Culicoidea</taxon>
        <taxon>Culicidae</taxon>
        <taxon>Culicinae</taxon>
        <taxon>Aedini</taxon>
        <taxon>Aedes</taxon>
        <taxon>Stegomyia</taxon>
    </lineage>
</organism>
<dbReference type="VEuPathDB" id="VectorBase:AAEL004919"/>
<dbReference type="InterPro" id="IPR006202">
    <property type="entry name" value="Neur_chan_lig-bd"/>
</dbReference>
<dbReference type="Gene3D" id="2.70.170.10">
    <property type="entry name" value="Neurotransmitter-gated ion-channel ligand-binding domain"/>
    <property type="match status" value="1"/>
</dbReference>